<dbReference type="InterPro" id="IPR013784">
    <property type="entry name" value="Carb-bd-like_fold"/>
</dbReference>
<dbReference type="RefSeq" id="WP_209139841.1">
    <property type="nucleotide sequence ID" value="NZ_JAGHKO010000004.1"/>
</dbReference>
<evidence type="ECO:0000313" key="1">
    <source>
        <dbReference type="EMBL" id="MBO9201787.1"/>
    </source>
</evidence>
<evidence type="ECO:0000313" key="2">
    <source>
        <dbReference type="Proteomes" id="UP000677244"/>
    </source>
</evidence>
<keyword evidence="2" id="KW-1185">Reference proteome</keyword>
<comment type="caution">
    <text evidence="1">The sequence shown here is derived from an EMBL/GenBank/DDBJ whole genome shotgun (WGS) entry which is preliminary data.</text>
</comment>
<dbReference type="SUPFAM" id="SSF49452">
    <property type="entry name" value="Starch-binding domain-like"/>
    <property type="match status" value="1"/>
</dbReference>
<reference evidence="1 2" key="1">
    <citation type="submission" date="2021-03" db="EMBL/GenBank/DDBJ databases">
        <title>Assistant Professor.</title>
        <authorList>
            <person name="Huq M.A."/>
        </authorList>
    </citation>
    <scope>NUCLEOTIDE SEQUENCE [LARGE SCALE GENOMIC DNA]</scope>
    <source>
        <strain evidence="1 2">MAH-29</strain>
    </source>
</reference>
<gene>
    <name evidence="1" type="ORF">J7I42_16005</name>
</gene>
<accession>A0ABS3YV60</accession>
<sequence length="102" mass="11194">MDKTVATFIGVVCAVIGLHATRAMNQSNITGKVSSERDSVWVYAVSGNDSLKTMVSNGQFRFKVRPGSWRVTVTKDHEKNEGVHLVQVTEGRTLDMGTIILN</sequence>
<dbReference type="EMBL" id="JAGHKO010000004">
    <property type="protein sequence ID" value="MBO9201787.1"/>
    <property type="molecule type" value="Genomic_DNA"/>
</dbReference>
<name>A0ABS3YV60_9BACT</name>
<organism evidence="1 2">
    <name type="scientific">Niastella soli</name>
    <dbReference type="NCBI Taxonomy" id="2821487"/>
    <lineage>
        <taxon>Bacteria</taxon>
        <taxon>Pseudomonadati</taxon>
        <taxon>Bacteroidota</taxon>
        <taxon>Chitinophagia</taxon>
        <taxon>Chitinophagales</taxon>
        <taxon>Chitinophagaceae</taxon>
        <taxon>Niastella</taxon>
    </lineage>
</organism>
<protein>
    <recommendedName>
        <fullName evidence="3">Rhamnogalacturonan lyase domain-containing protein</fullName>
    </recommendedName>
</protein>
<proteinExistence type="predicted"/>
<dbReference type="Proteomes" id="UP000677244">
    <property type="component" value="Unassembled WGS sequence"/>
</dbReference>
<evidence type="ECO:0008006" key="3">
    <source>
        <dbReference type="Google" id="ProtNLM"/>
    </source>
</evidence>
<dbReference type="Gene3D" id="2.60.40.1120">
    <property type="entry name" value="Carboxypeptidase-like, regulatory domain"/>
    <property type="match status" value="1"/>
</dbReference>